<dbReference type="GO" id="GO:0016618">
    <property type="term" value="F:hydroxypyruvate reductase [NAD(P)H] activity"/>
    <property type="evidence" value="ECO:0007669"/>
    <property type="project" value="TreeGrafter"/>
</dbReference>
<organism evidence="7 8">
    <name type="scientific">Phialocephala subalpina</name>
    <dbReference type="NCBI Taxonomy" id="576137"/>
    <lineage>
        <taxon>Eukaryota</taxon>
        <taxon>Fungi</taxon>
        <taxon>Dikarya</taxon>
        <taxon>Ascomycota</taxon>
        <taxon>Pezizomycotina</taxon>
        <taxon>Leotiomycetes</taxon>
        <taxon>Helotiales</taxon>
        <taxon>Mollisiaceae</taxon>
        <taxon>Phialocephala</taxon>
        <taxon>Phialocephala fortinii species complex</taxon>
    </lineage>
</organism>
<proteinExistence type="inferred from homology"/>
<accession>A0A1L7XYC7</accession>
<name>A0A1L7XYC7_9HELO</name>
<evidence type="ECO:0000256" key="1">
    <source>
        <dbReference type="ARBA" id="ARBA00005854"/>
    </source>
</evidence>
<dbReference type="InterPro" id="IPR006140">
    <property type="entry name" value="D-isomer_DH_NAD-bd"/>
</dbReference>
<dbReference type="GO" id="GO:0005829">
    <property type="term" value="C:cytosol"/>
    <property type="evidence" value="ECO:0007669"/>
    <property type="project" value="TreeGrafter"/>
</dbReference>
<keyword evidence="8" id="KW-1185">Reference proteome</keyword>
<dbReference type="OrthoDB" id="298012at2759"/>
<dbReference type="Pfam" id="PF00389">
    <property type="entry name" value="2-Hacid_dh"/>
    <property type="match status" value="1"/>
</dbReference>
<dbReference type="InterPro" id="IPR036291">
    <property type="entry name" value="NAD(P)-bd_dom_sf"/>
</dbReference>
<sequence>MATTHTVYVLDPYHSDAIHLLKNTPNIKTILPTDPSKKSWHASAEGVMIRSETKIAAEDFAKASKLQVIVKQGVGVDNIDLDAARAHGVAVHNTPALNSESVAELCMALTLSLSRRICEIDRAVRRGETVIRSQVLGMSMYQKTVGVIGMGNIGKVTAQKWIGAFDCRILGYDPVAPKDAWSDLKHKRVENLGELLEQADMVTLHVPLLPSTRGMIGKRELKIMKETCILVNCARGGVVDEGALLVALKEKRIWGAVLDAMEVEPPTLVAYPELLKLDNVIMTPHVGASTVENQSRSGTVVVETLLKVLSGESAQGKLC</sequence>
<dbReference type="InterPro" id="IPR006139">
    <property type="entry name" value="D-isomer_2_OHA_DH_cat_dom"/>
</dbReference>
<dbReference type="PROSITE" id="PS00065">
    <property type="entry name" value="D_2_HYDROXYACID_DH_1"/>
    <property type="match status" value="1"/>
</dbReference>
<evidence type="ECO:0000256" key="3">
    <source>
        <dbReference type="ARBA" id="ARBA00023027"/>
    </source>
</evidence>
<dbReference type="EMBL" id="FJOG01000087">
    <property type="protein sequence ID" value="CZR69966.1"/>
    <property type="molecule type" value="Genomic_DNA"/>
</dbReference>
<evidence type="ECO:0000259" key="6">
    <source>
        <dbReference type="Pfam" id="PF02826"/>
    </source>
</evidence>
<protein>
    <submittedName>
        <fullName evidence="7">Related to SER3-3-phosphoglycerate dehydrogenase</fullName>
    </submittedName>
</protein>
<reference evidence="7 8" key="1">
    <citation type="submission" date="2016-03" db="EMBL/GenBank/DDBJ databases">
        <authorList>
            <person name="Ploux O."/>
        </authorList>
    </citation>
    <scope>NUCLEOTIDE SEQUENCE [LARGE SCALE GENOMIC DNA]</scope>
    <source>
        <strain evidence="7 8">UAMH 11012</strain>
    </source>
</reference>
<dbReference type="FunFam" id="3.40.50.720:FF:000203">
    <property type="entry name" value="D-3-phosphoglycerate dehydrogenase (SerA)"/>
    <property type="match status" value="1"/>
</dbReference>
<gene>
    <name evidence="7" type="ORF">PAC_19867</name>
</gene>
<feature type="domain" description="D-isomer specific 2-hydroxyacid dehydrogenase catalytic" evidence="5">
    <location>
        <begin position="7"/>
        <end position="315"/>
    </location>
</feature>
<dbReference type="SUPFAM" id="SSF51735">
    <property type="entry name" value="NAD(P)-binding Rossmann-fold domains"/>
    <property type="match status" value="1"/>
</dbReference>
<evidence type="ECO:0000256" key="2">
    <source>
        <dbReference type="ARBA" id="ARBA00023002"/>
    </source>
</evidence>
<dbReference type="PANTHER" id="PTHR10996:SF264">
    <property type="entry name" value="HYPOTHETICAL D-ISOMER SPECIFIC 2-HYDROXYACID DEHYDROGENASE (EUROFUNG)"/>
    <property type="match status" value="1"/>
</dbReference>
<dbReference type="SUPFAM" id="SSF52283">
    <property type="entry name" value="Formate/glycerate dehydrogenase catalytic domain-like"/>
    <property type="match status" value="1"/>
</dbReference>
<dbReference type="PANTHER" id="PTHR10996">
    <property type="entry name" value="2-HYDROXYACID DEHYDROGENASE-RELATED"/>
    <property type="match status" value="1"/>
</dbReference>
<evidence type="ECO:0000259" key="5">
    <source>
        <dbReference type="Pfam" id="PF00389"/>
    </source>
</evidence>
<dbReference type="GO" id="GO:0030267">
    <property type="term" value="F:glyoxylate reductase (NADPH) activity"/>
    <property type="evidence" value="ECO:0007669"/>
    <property type="project" value="TreeGrafter"/>
</dbReference>
<dbReference type="Pfam" id="PF02826">
    <property type="entry name" value="2-Hacid_dh_C"/>
    <property type="match status" value="1"/>
</dbReference>
<dbReference type="CDD" id="cd12173">
    <property type="entry name" value="PGDH_4"/>
    <property type="match status" value="1"/>
</dbReference>
<dbReference type="Gene3D" id="3.40.50.720">
    <property type="entry name" value="NAD(P)-binding Rossmann-like Domain"/>
    <property type="match status" value="2"/>
</dbReference>
<dbReference type="InterPro" id="IPR029752">
    <property type="entry name" value="D-isomer_DH_CS1"/>
</dbReference>
<dbReference type="AlphaFoldDB" id="A0A1L7XYC7"/>
<keyword evidence="3" id="KW-0520">NAD</keyword>
<dbReference type="Proteomes" id="UP000184330">
    <property type="component" value="Unassembled WGS sequence"/>
</dbReference>
<evidence type="ECO:0000313" key="8">
    <source>
        <dbReference type="Proteomes" id="UP000184330"/>
    </source>
</evidence>
<comment type="similarity">
    <text evidence="1 4">Belongs to the D-isomer specific 2-hydroxyacid dehydrogenase family.</text>
</comment>
<dbReference type="InterPro" id="IPR050223">
    <property type="entry name" value="D-isomer_2-hydroxyacid_DH"/>
</dbReference>
<dbReference type="GO" id="GO:0051287">
    <property type="term" value="F:NAD binding"/>
    <property type="evidence" value="ECO:0007669"/>
    <property type="project" value="InterPro"/>
</dbReference>
<feature type="domain" description="D-isomer specific 2-hydroxyacid dehydrogenase NAD-binding" evidence="6">
    <location>
        <begin position="107"/>
        <end position="287"/>
    </location>
</feature>
<dbReference type="STRING" id="576137.A0A1L7XYC7"/>
<keyword evidence="2 4" id="KW-0560">Oxidoreductase</keyword>
<evidence type="ECO:0000313" key="7">
    <source>
        <dbReference type="EMBL" id="CZR69966.1"/>
    </source>
</evidence>
<dbReference type="InterPro" id="IPR029753">
    <property type="entry name" value="D-isomer_DH_CS"/>
</dbReference>
<dbReference type="PROSITE" id="PS00671">
    <property type="entry name" value="D_2_HYDROXYACID_DH_3"/>
    <property type="match status" value="1"/>
</dbReference>
<evidence type="ECO:0000256" key="4">
    <source>
        <dbReference type="RuleBase" id="RU003719"/>
    </source>
</evidence>